<comment type="caution">
    <text evidence="2">The sequence shown here is derived from an EMBL/GenBank/DDBJ whole genome shotgun (WGS) entry which is preliminary data.</text>
</comment>
<feature type="region of interest" description="Disordered" evidence="1">
    <location>
        <begin position="1"/>
        <end position="20"/>
    </location>
</feature>
<gene>
    <name evidence="2" type="ORF">EYF80_013537</name>
</gene>
<evidence type="ECO:0000256" key="1">
    <source>
        <dbReference type="SAM" id="MobiDB-lite"/>
    </source>
</evidence>
<sequence length="121" mass="13645">MFGFQQRPTKWAPQPAEKQRAKRAQLPLTGLRLGVKFTVEDFLHTVQHFSPQYDSACLDFSTSVLVTMQHHILSLYHDIPAFFPPMRVYSPQSVDPPPFSRLALGLTSPPIALQAQALEDV</sequence>
<dbReference type="EMBL" id="SRLO01000095">
    <property type="protein sequence ID" value="TNN76249.1"/>
    <property type="molecule type" value="Genomic_DNA"/>
</dbReference>
<evidence type="ECO:0000313" key="2">
    <source>
        <dbReference type="EMBL" id="TNN76249.1"/>
    </source>
</evidence>
<dbReference type="Proteomes" id="UP000314294">
    <property type="component" value="Unassembled WGS sequence"/>
</dbReference>
<accession>A0A4Z2IDT7</accession>
<reference evidence="2 3" key="1">
    <citation type="submission" date="2019-03" db="EMBL/GenBank/DDBJ databases">
        <title>First draft genome of Liparis tanakae, snailfish: a comprehensive survey of snailfish specific genes.</title>
        <authorList>
            <person name="Kim W."/>
            <person name="Song I."/>
            <person name="Jeong J.-H."/>
            <person name="Kim D."/>
            <person name="Kim S."/>
            <person name="Ryu S."/>
            <person name="Song J.Y."/>
            <person name="Lee S.K."/>
        </authorList>
    </citation>
    <scope>NUCLEOTIDE SEQUENCE [LARGE SCALE GENOMIC DNA]</scope>
    <source>
        <tissue evidence="2">Muscle</tissue>
    </source>
</reference>
<proteinExistence type="predicted"/>
<name>A0A4Z2IDT7_9TELE</name>
<organism evidence="2 3">
    <name type="scientific">Liparis tanakae</name>
    <name type="common">Tanaka's snailfish</name>
    <dbReference type="NCBI Taxonomy" id="230148"/>
    <lineage>
        <taxon>Eukaryota</taxon>
        <taxon>Metazoa</taxon>
        <taxon>Chordata</taxon>
        <taxon>Craniata</taxon>
        <taxon>Vertebrata</taxon>
        <taxon>Euteleostomi</taxon>
        <taxon>Actinopterygii</taxon>
        <taxon>Neopterygii</taxon>
        <taxon>Teleostei</taxon>
        <taxon>Neoteleostei</taxon>
        <taxon>Acanthomorphata</taxon>
        <taxon>Eupercaria</taxon>
        <taxon>Perciformes</taxon>
        <taxon>Cottioidei</taxon>
        <taxon>Cottales</taxon>
        <taxon>Liparidae</taxon>
        <taxon>Liparis</taxon>
    </lineage>
</organism>
<evidence type="ECO:0000313" key="3">
    <source>
        <dbReference type="Proteomes" id="UP000314294"/>
    </source>
</evidence>
<dbReference type="AlphaFoldDB" id="A0A4Z2IDT7"/>
<keyword evidence="3" id="KW-1185">Reference proteome</keyword>
<protein>
    <submittedName>
        <fullName evidence="2">Uncharacterized protein</fullName>
    </submittedName>
</protein>